<dbReference type="EMBL" id="CAJNOK010005797">
    <property type="protein sequence ID" value="CAF0984462.1"/>
    <property type="molecule type" value="Genomic_DNA"/>
</dbReference>
<sequence length="212" mass="24396">MAIRLNTTFRSSKDVSISHIQYGTKDDVGYSILYHFFTKAFPGAFNKETFLRVFDASDISKVAYMSRYCCTIRIYCAVLATSIFADNTRRLKILMLVEDDNIYAYNLGKKLINDVIRTCRENENFEQIEAFVESSNNSGINFYKTIGFNQVHHVPDYFPRRASLTPEAVKLVYPLKNSATIEPASTSDLLNTFHEVRLKNIQFFTPGFFLQI</sequence>
<dbReference type="Proteomes" id="UP000663829">
    <property type="component" value="Unassembled WGS sequence"/>
</dbReference>
<name>A0A814V2H0_9BILA</name>
<dbReference type="OrthoDB" id="47374at2759"/>
<dbReference type="SUPFAM" id="SSF55729">
    <property type="entry name" value="Acyl-CoA N-acyltransferases (Nat)"/>
    <property type="match status" value="1"/>
</dbReference>
<proteinExistence type="predicted"/>
<reference evidence="2" key="1">
    <citation type="submission" date="2021-02" db="EMBL/GenBank/DDBJ databases">
        <authorList>
            <person name="Nowell W R."/>
        </authorList>
    </citation>
    <scope>NUCLEOTIDE SEQUENCE</scope>
</reference>
<accession>A0A814V2H0</accession>
<keyword evidence="5" id="KW-1185">Reference proteome</keyword>
<dbReference type="Proteomes" id="UP000681722">
    <property type="component" value="Unassembled WGS sequence"/>
</dbReference>
<dbReference type="InterPro" id="IPR016181">
    <property type="entry name" value="Acyl_CoA_acyltransferase"/>
</dbReference>
<comment type="caution">
    <text evidence="2">The sequence shown here is derived from an EMBL/GenBank/DDBJ whole genome shotgun (WGS) entry which is preliminary data.</text>
</comment>
<evidence type="ECO:0000313" key="2">
    <source>
        <dbReference type="EMBL" id="CAF1183195.1"/>
    </source>
</evidence>
<evidence type="ECO:0000313" key="5">
    <source>
        <dbReference type="Proteomes" id="UP000663829"/>
    </source>
</evidence>
<protein>
    <recommendedName>
        <fullName evidence="6">N-acetyltransferase domain-containing protein</fullName>
    </recommendedName>
</protein>
<dbReference type="Gene3D" id="3.40.630.30">
    <property type="match status" value="1"/>
</dbReference>
<dbReference type="EMBL" id="CAJOBC010007927">
    <property type="protein sequence ID" value="CAF3947507.1"/>
    <property type="molecule type" value="Genomic_DNA"/>
</dbReference>
<organism evidence="2 5">
    <name type="scientific">Didymodactylos carnosus</name>
    <dbReference type="NCBI Taxonomy" id="1234261"/>
    <lineage>
        <taxon>Eukaryota</taxon>
        <taxon>Metazoa</taxon>
        <taxon>Spiralia</taxon>
        <taxon>Gnathifera</taxon>
        <taxon>Rotifera</taxon>
        <taxon>Eurotatoria</taxon>
        <taxon>Bdelloidea</taxon>
        <taxon>Philodinida</taxon>
        <taxon>Philodinidae</taxon>
        <taxon>Didymodactylos</taxon>
    </lineage>
</organism>
<evidence type="ECO:0000313" key="1">
    <source>
        <dbReference type="EMBL" id="CAF0984462.1"/>
    </source>
</evidence>
<dbReference type="EMBL" id="CAJNOQ010007927">
    <property type="protein sequence ID" value="CAF1183195.1"/>
    <property type="molecule type" value="Genomic_DNA"/>
</dbReference>
<evidence type="ECO:0000313" key="4">
    <source>
        <dbReference type="EMBL" id="CAF3947507.1"/>
    </source>
</evidence>
<gene>
    <name evidence="2" type="ORF">GPM918_LOCUS22813</name>
    <name evidence="1" type="ORF">OVA965_LOCUS13753</name>
    <name evidence="4" type="ORF">SRO942_LOCUS22809</name>
    <name evidence="3" type="ORF">TMI583_LOCUS13752</name>
</gene>
<dbReference type="Proteomes" id="UP000677228">
    <property type="component" value="Unassembled WGS sequence"/>
</dbReference>
<dbReference type="EMBL" id="CAJOBA010005802">
    <property type="protein sequence ID" value="CAF3754748.1"/>
    <property type="molecule type" value="Genomic_DNA"/>
</dbReference>
<dbReference type="AlphaFoldDB" id="A0A814V2H0"/>
<dbReference type="Proteomes" id="UP000682733">
    <property type="component" value="Unassembled WGS sequence"/>
</dbReference>
<evidence type="ECO:0000313" key="3">
    <source>
        <dbReference type="EMBL" id="CAF3754748.1"/>
    </source>
</evidence>
<evidence type="ECO:0008006" key="6">
    <source>
        <dbReference type="Google" id="ProtNLM"/>
    </source>
</evidence>